<evidence type="ECO:0000313" key="1">
    <source>
        <dbReference type="EMBL" id="KMZ73750.1"/>
    </source>
</evidence>
<dbReference type="AlphaFoldDB" id="A0A0K9PZX1"/>
<gene>
    <name evidence="1" type="ORF">ZOSMA_141G00220</name>
</gene>
<dbReference type="Proteomes" id="UP000036987">
    <property type="component" value="Unassembled WGS sequence"/>
</dbReference>
<name>A0A0K9PZX1_ZOSMR</name>
<dbReference type="STRING" id="29655.A0A0K9PZX1"/>
<keyword evidence="2" id="KW-1185">Reference proteome</keyword>
<reference evidence="2" key="1">
    <citation type="journal article" date="2016" name="Nature">
        <title>The genome of the seagrass Zostera marina reveals angiosperm adaptation to the sea.</title>
        <authorList>
            <person name="Olsen J.L."/>
            <person name="Rouze P."/>
            <person name="Verhelst B."/>
            <person name="Lin Y.-C."/>
            <person name="Bayer T."/>
            <person name="Collen J."/>
            <person name="Dattolo E."/>
            <person name="De Paoli E."/>
            <person name="Dittami S."/>
            <person name="Maumus F."/>
            <person name="Michel G."/>
            <person name="Kersting A."/>
            <person name="Lauritano C."/>
            <person name="Lohaus R."/>
            <person name="Toepel M."/>
            <person name="Tonon T."/>
            <person name="Vanneste K."/>
            <person name="Amirebrahimi M."/>
            <person name="Brakel J."/>
            <person name="Bostroem C."/>
            <person name="Chovatia M."/>
            <person name="Grimwood J."/>
            <person name="Jenkins J.W."/>
            <person name="Jueterbock A."/>
            <person name="Mraz A."/>
            <person name="Stam W.T."/>
            <person name="Tice H."/>
            <person name="Bornberg-Bauer E."/>
            <person name="Green P.J."/>
            <person name="Pearson G.A."/>
            <person name="Procaccini G."/>
            <person name="Duarte C.M."/>
            <person name="Schmutz J."/>
            <person name="Reusch T.B.H."/>
            <person name="Van de Peer Y."/>
        </authorList>
    </citation>
    <scope>NUCLEOTIDE SEQUENCE [LARGE SCALE GENOMIC DNA]</scope>
    <source>
        <strain evidence="2">cv. Finnish</strain>
    </source>
</reference>
<accession>A0A0K9PZX1</accession>
<dbReference type="EMBL" id="LFYR01000537">
    <property type="protein sequence ID" value="KMZ73750.1"/>
    <property type="molecule type" value="Genomic_DNA"/>
</dbReference>
<organism evidence="1 2">
    <name type="scientific">Zostera marina</name>
    <name type="common">Eelgrass</name>
    <dbReference type="NCBI Taxonomy" id="29655"/>
    <lineage>
        <taxon>Eukaryota</taxon>
        <taxon>Viridiplantae</taxon>
        <taxon>Streptophyta</taxon>
        <taxon>Embryophyta</taxon>
        <taxon>Tracheophyta</taxon>
        <taxon>Spermatophyta</taxon>
        <taxon>Magnoliopsida</taxon>
        <taxon>Liliopsida</taxon>
        <taxon>Zosteraceae</taxon>
        <taxon>Zostera</taxon>
    </lineage>
</organism>
<proteinExistence type="predicted"/>
<dbReference type="OrthoDB" id="10490733at2759"/>
<protein>
    <submittedName>
        <fullName evidence="1">Uncharacterized protein</fullName>
    </submittedName>
</protein>
<sequence>MHKNQLLSMFSCLSYPYRIIYYDEFGGLIHSAHSVMTESEFLTLIPDLLWYLAVRMEVGSNERKVIGRVDCSGSSSSAG</sequence>
<comment type="caution">
    <text evidence="1">The sequence shown here is derived from an EMBL/GenBank/DDBJ whole genome shotgun (WGS) entry which is preliminary data.</text>
</comment>
<evidence type="ECO:0000313" key="2">
    <source>
        <dbReference type="Proteomes" id="UP000036987"/>
    </source>
</evidence>